<evidence type="ECO:0000256" key="2">
    <source>
        <dbReference type="ARBA" id="ARBA00022670"/>
    </source>
</evidence>
<keyword evidence="2" id="KW-0645">Protease</keyword>
<protein>
    <recommendedName>
        <fullName evidence="6">Calpain catalytic domain-containing protein</fullName>
    </recommendedName>
</protein>
<reference evidence="7 8" key="1">
    <citation type="submission" date="2024-10" db="EMBL/GenBank/DDBJ databases">
        <authorList>
            <person name="Kim D."/>
        </authorList>
    </citation>
    <scope>NUCLEOTIDE SEQUENCE [LARGE SCALE GENOMIC DNA]</scope>
    <source>
        <strain evidence="7">BH-2024</strain>
    </source>
</reference>
<evidence type="ECO:0000256" key="3">
    <source>
        <dbReference type="ARBA" id="ARBA00022801"/>
    </source>
</evidence>
<dbReference type="Pfam" id="PF00648">
    <property type="entry name" value="Peptidase_C2"/>
    <property type="match status" value="1"/>
</dbReference>
<evidence type="ECO:0000256" key="1">
    <source>
        <dbReference type="ARBA" id="ARBA00007623"/>
    </source>
</evidence>
<dbReference type="PANTHER" id="PTHR10183:SF379">
    <property type="entry name" value="CALPAIN-5"/>
    <property type="match status" value="1"/>
</dbReference>
<keyword evidence="4" id="KW-0788">Thiol protease</keyword>
<dbReference type="PROSITE" id="PS50203">
    <property type="entry name" value="CALPAIN_CAT"/>
    <property type="match status" value="1"/>
</dbReference>
<dbReference type="AlphaFoldDB" id="A0ABD2J1P7"/>
<evidence type="ECO:0000313" key="7">
    <source>
        <dbReference type="EMBL" id="KAL3084437.1"/>
    </source>
</evidence>
<dbReference type="GO" id="GO:0008234">
    <property type="term" value="F:cysteine-type peptidase activity"/>
    <property type="evidence" value="ECO:0007669"/>
    <property type="project" value="UniProtKB-KW"/>
</dbReference>
<keyword evidence="8" id="KW-1185">Reference proteome</keyword>
<proteinExistence type="inferred from homology"/>
<name>A0ABD2J1P7_9BILA</name>
<dbReference type="SUPFAM" id="SSF54001">
    <property type="entry name" value="Cysteine proteinases"/>
    <property type="match status" value="1"/>
</dbReference>
<dbReference type="InterPro" id="IPR038765">
    <property type="entry name" value="Papain-like_cys_pep_sf"/>
</dbReference>
<dbReference type="Proteomes" id="UP001620626">
    <property type="component" value="Unassembled WGS sequence"/>
</dbReference>
<dbReference type="EMBL" id="JBICBT010001079">
    <property type="protein sequence ID" value="KAL3084437.1"/>
    <property type="molecule type" value="Genomic_DNA"/>
</dbReference>
<sequence length="157" mass="17706">MPDRPLPSKNRIKDLHIEHFVEYGIVPSVAEYNGKSPSSALWLSLAQLPAHIGPLVPKTVNVSPQMAATSAGIFHFHFWRYGRWTEVISDDRLPCRYDGQLLYSRPPTDDVFWSVLLEKAYANDYGGYKELVGGKVRECMSDLTGGITEEWNLKPLA</sequence>
<evidence type="ECO:0000259" key="6">
    <source>
        <dbReference type="PROSITE" id="PS50203"/>
    </source>
</evidence>
<keyword evidence="3" id="KW-0378">Hydrolase</keyword>
<evidence type="ECO:0000256" key="5">
    <source>
        <dbReference type="PROSITE-ProRule" id="PRU00239"/>
    </source>
</evidence>
<comment type="caution">
    <text evidence="7">The sequence shown here is derived from an EMBL/GenBank/DDBJ whole genome shotgun (WGS) entry which is preliminary data.</text>
</comment>
<dbReference type="InterPro" id="IPR022684">
    <property type="entry name" value="Calpain_cysteine_protease"/>
</dbReference>
<dbReference type="PRINTS" id="PR00704">
    <property type="entry name" value="CALPAIN"/>
</dbReference>
<comment type="similarity">
    <text evidence="1">Belongs to the peptidase C2 family.</text>
</comment>
<evidence type="ECO:0000256" key="4">
    <source>
        <dbReference type="ARBA" id="ARBA00022807"/>
    </source>
</evidence>
<dbReference type="GO" id="GO:0006508">
    <property type="term" value="P:proteolysis"/>
    <property type="evidence" value="ECO:0007669"/>
    <property type="project" value="UniProtKB-KW"/>
</dbReference>
<comment type="caution">
    <text evidence="5">Lacks conserved residue(s) required for the propagation of feature annotation.</text>
</comment>
<dbReference type="PANTHER" id="PTHR10183">
    <property type="entry name" value="CALPAIN"/>
    <property type="match status" value="1"/>
</dbReference>
<feature type="domain" description="Calpain catalytic" evidence="6">
    <location>
        <begin position="71"/>
        <end position="157"/>
    </location>
</feature>
<gene>
    <name evidence="7" type="ORF">niasHT_035239</name>
</gene>
<dbReference type="InterPro" id="IPR001300">
    <property type="entry name" value="Peptidase_C2_calpain_cat"/>
</dbReference>
<accession>A0ABD2J1P7</accession>
<evidence type="ECO:0000313" key="8">
    <source>
        <dbReference type="Proteomes" id="UP001620626"/>
    </source>
</evidence>
<organism evidence="7 8">
    <name type="scientific">Heterodera trifolii</name>
    <dbReference type="NCBI Taxonomy" id="157864"/>
    <lineage>
        <taxon>Eukaryota</taxon>
        <taxon>Metazoa</taxon>
        <taxon>Ecdysozoa</taxon>
        <taxon>Nematoda</taxon>
        <taxon>Chromadorea</taxon>
        <taxon>Rhabditida</taxon>
        <taxon>Tylenchina</taxon>
        <taxon>Tylenchomorpha</taxon>
        <taxon>Tylenchoidea</taxon>
        <taxon>Heteroderidae</taxon>
        <taxon>Heteroderinae</taxon>
        <taxon>Heterodera</taxon>
    </lineage>
</organism>